<dbReference type="InterPro" id="IPR029787">
    <property type="entry name" value="Nucleotide_cyclase"/>
</dbReference>
<dbReference type="FunFam" id="3.30.70.1230:FF:000021">
    <property type="entry name" value="Adenylate cyclase type 10"/>
    <property type="match status" value="1"/>
</dbReference>
<dbReference type="PROSITE" id="PS50125">
    <property type="entry name" value="GUANYLATE_CYCLASE_2"/>
    <property type="match status" value="1"/>
</dbReference>
<sequence length="285" mass="32350">MSAQGEEQQDRAIVRIAAHLPDLIVYGDFCPERPSVDYFDGVLMFVDISGKHDRDVRCFTAMTEKFSTAMYMDRGAEQLVEILNHYISAIVEKVLIFGGDILKFAGDALLALWKVERKQLKNMITVVVKCSLEIHELFGTQELEGLDIRVKIGLAAGHITMLVFGDEKRNFFLVTGQTVDDVRLAQNMAQMNDVILSPNCWQLCDRSMIEIERIPDQRAVKVRGVLCSQEAAVWARGRLSEKPLGRRAPMWLLDGRLRWGQCGFTSRLWSKTPWLSSRGDDQALR</sequence>
<dbReference type="Pfam" id="PF00211">
    <property type="entry name" value="Guanylate_cyc"/>
    <property type="match status" value="1"/>
</dbReference>
<dbReference type="GO" id="GO:0009190">
    <property type="term" value="P:cyclic nucleotide biosynthetic process"/>
    <property type="evidence" value="ECO:0007669"/>
    <property type="project" value="InterPro"/>
</dbReference>
<dbReference type="SUPFAM" id="SSF55073">
    <property type="entry name" value="Nucleotide cyclase"/>
    <property type="match status" value="1"/>
</dbReference>
<reference evidence="5 6" key="1">
    <citation type="journal article" date="2013" name="Nat. Commun.">
        <title>Genome analysis reveals insights into physiology and longevity of the Brandt's bat Myotis brandtii.</title>
        <authorList>
            <person name="Seim I."/>
            <person name="Fang X."/>
            <person name="Xiong Z."/>
            <person name="Lobanov A.V."/>
            <person name="Huang Z."/>
            <person name="Ma S."/>
            <person name="Feng Y."/>
            <person name="Turanov A.A."/>
            <person name="Zhu Y."/>
            <person name="Lenz T.L."/>
            <person name="Gerashchenko M.V."/>
            <person name="Fan D."/>
            <person name="Hee Yim S."/>
            <person name="Yao X."/>
            <person name="Jordan D."/>
            <person name="Xiong Y."/>
            <person name="Ma Y."/>
            <person name="Lyapunov A.N."/>
            <person name="Chen G."/>
            <person name="Kulakova O.I."/>
            <person name="Sun Y."/>
            <person name="Lee S.G."/>
            <person name="Bronson R.T."/>
            <person name="Moskalev A.A."/>
            <person name="Sunyaev S.R."/>
            <person name="Zhang G."/>
            <person name="Krogh A."/>
            <person name="Wang J."/>
            <person name="Gladyshev V.N."/>
        </authorList>
    </citation>
    <scope>NUCLEOTIDE SEQUENCE [LARGE SCALE GENOMIC DNA]</scope>
</reference>
<dbReference type="GO" id="GO:0035556">
    <property type="term" value="P:intracellular signal transduction"/>
    <property type="evidence" value="ECO:0007669"/>
    <property type="project" value="InterPro"/>
</dbReference>
<dbReference type="Gene3D" id="3.30.70.1230">
    <property type="entry name" value="Nucleotide cyclase"/>
    <property type="match status" value="1"/>
</dbReference>
<protein>
    <submittedName>
        <fullName evidence="5">Adenylate cyclase type 10</fullName>
    </submittedName>
</protein>
<keyword evidence="1" id="KW-0547">Nucleotide-binding</keyword>
<dbReference type="PANTHER" id="PTHR16305">
    <property type="entry name" value="TESTICULAR SOLUBLE ADENYLYL CYCLASE"/>
    <property type="match status" value="1"/>
</dbReference>
<keyword evidence="6" id="KW-1185">Reference proteome</keyword>
<dbReference type="EMBL" id="KE164274">
    <property type="protein sequence ID" value="EPQ16623.1"/>
    <property type="molecule type" value="Genomic_DNA"/>
</dbReference>
<organism evidence="5 6">
    <name type="scientific">Myotis brandtii</name>
    <name type="common">Brandt's bat</name>
    <dbReference type="NCBI Taxonomy" id="109478"/>
    <lineage>
        <taxon>Eukaryota</taxon>
        <taxon>Metazoa</taxon>
        <taxon>Chordata</taxon>
        <taxon>Craniata</taxon>
        <taxon>Vertebrata</taxon>
        <taxon>Euteleostomi</taxon>
        <taxon>Mammalia</taxon>
        <taxon>Eutheria</taxon>
        <taxon>Laurasiatheria</taxon>
        <taxon>Chiroptera</taxon>
        <taxon>Yangochiroptera</taxon>
        <taxon>Vespertilionidae</taxon>
        <taxon>Myotis</taxon>
    </lineage>
</organism>
<keyword evidence="3" id="KW-0456">Lyase</keyword>
<dbReference type="InterPro" id="IPR001054">
    <property type="entry name" value="A/G_cyclase"/>
</dbReference>
<dbReference type="GO" id="GO:0005737">
    <property type="term" value="C:cytoplasm"/>
    <property type="evidence" value="ECO:0007669"/>
    <property type="project" value="TreeGrafter"/>
</dbReference>
<accession>S7Q042</accession>
<evidence type="ECO:0000313" key="6">
    <source>
        <dbReference type="Proteomes" id="UP000052978"/>
    </source>
</evidence>
<feature type="domain" description="Guanylate cyclase" evidence="4">
    <location>
        <begin position="42"/>
        <end position="186"/>
    </location>
</feature>
<proteinExistence type="predicted"/>
<dbReference type="CDD" id="cd07302">
    <property type="entry name" value="CHD"/>
    <property type="match status" value="1"/>
</dbReference>
<keyword evidence="2" id="KW-0067">ATP-binding</keyword>
<dbReference type="AlphaFoldDB" id="S7Q042"/>
<evidence type="ECO:0000313" key="5">
    <source>
        <dbReference type="EMBL" id="EPQ16623.1"/>
    </source>
</evidence>
<evidence type="ECO:0000259" key="4">
    <source>
        <dbReference type="PROSITE" id="PS50125"/>
    </source>
</evidence>
<evidence type="ECO:0000256" key="1">
    <source>
        <dbReference type="ARBA" id="ARBA00022741"/>
    </source>
</evidence>
<evidence type="ECO:0000256" key="3">
    <source>
        <dbReference type="ARBA" id="ARBA00023239"/>
    </source>
</evidence>
<name>S7Q042_MYOBR</name>
<dbReference type="Proteomes" id="UP000052978">
    <property type="component" value="Unassembled WGS sequence"/>
</dbReference>
<gene>
    <name evidence="5" type="ORF">D623_10024376</name>
</gene>
<dbReference type="GO" id="GO:0005524">
    <property type="term" value="F:ATP binding"/>
    <property type="evidence" value="ECO:0007669"/>
    <property type="project" value="UniProtKB-KW"/>
</dbReference>
<evidence type="ECO:0000256" key="2">
    <source>
        <dbReference type="ARBA" id="ARBA00022840"/>
    </source>
</evidence>
<dbReference type="GO" id="GO:0004016">
    <property type="term" value="F:adenylate cyclase activity"/>
    <property type="evidence" value="ECO:0007669"/>
    <property type="project" value="TreeGrafter"/>
</dbReference>
<dbReference type="PANTHER" id="PTHR16305:SF32">
    <property type="entry name" value="ADENYLATE CYCLASE TYPE 10"/>
    <property type="match status" value="1"/>
</dbReference>